<evidence type="ECO:0000313" key="3">
    <source>
        <dbReference type="Proteomes" id="UP000285655"/>
    </source>
</evidence>
<dbReference type="AlphaFoldDB" id="A0A419DEB0"/>
<name>A0A419DEB0_9BACT</name>
<proteinExistence type="predicted"/>
<evidence type="ECO:0000256" key="1">
    <source>
        <dbReference type="SAM" id="MobiDB-lite"/>
    </source>
</evidence>
<evidence type="ECO:0000313" key="2">
    <source>
        <dbReference type="EMBL" id="RJO61463.1"/>
    </source>
</evidence>
<sequence>MHFAWLKYYSDKEQGGEKMSATEEKIPIKLDWTGEELEAVIKMLQIFPLALGRQNLEARDREGLEKHNGWTSEKVLKSLWVTYAFDPPLLIKARTALGRCGLIKSTAQGKMIQGGFGKTFLFINVPKVVKILASYDIDVPEAPPIPVLVDRGKNNIVDPHLEEEKEEETSISELYDAQWEELKKLESEEKAAHRKGGYVSVESLVSESEVMQLLKKVEKLIQYDLLNKHKVVIALWKLGNGEEVAKSATSKHIGLECDELALEKRTFDNALRAARNEGLVSLNGGRRSRLTTITPLVDLNDLIKFYRDRGQIPKKPGKKPGNRNKQNGRVINREALPSPALTKDPRILSLMSEDLRTWDKVLVVLWKYGNGGAVERWVLREAHNREPELGFTSVSGFSDALAKAKERELLEIIGKEYSNQTIKPIATLDDLVKRYERKQLEREMRKKRRIFIRPEINDPRIPILLKRGRLTNREKLLVVLWMFGPEGADRWTINQLMKEDAEAINFDYKNFSTIVRKAEKATRSSPQLIEVAPSSSGKIKDDLFRPLVSVDYLADKYSMG</sequence>
<dbReference type="EMBL" id="QZJW01000019">
    <property type="protein sequence ID" value="RJO61463.1"/>
    <property type="molecule type" value="Genomic_DNA"/>
</dbReference>
<reference evidence="2 3" key="1">
    <citation type="journal article" date="2017" name="ISME J.">
        <title>Energy and carbon metabolisms in a deep terrestrial subsurface fluid microbial community.</title>
        <authorList>
            <person name="Momper L."/>
            <person name="Jungbluth S.P."/>
            <person name="Lee M.D."/>
            <person name="Amend J.P."/>
        </authorList>
    </citation>
    <scope>NUCLEOTIDE SEQUENCE [LARGE SCALE GENOMIC DNA]</scope>
    <source>
        <strain evidence="2">SURF_29</strain>
    </source>
</reference>
<organism evidence="2 3">
    <name type="scientific">candidate division WS5 bacterium</name>
    <dbReference type="NCBI Taxonomy" id="2093353"/>
    <lineage>
        <taxon>Bacteria</taxon>
        <taxon>candidate division WS5</taxon>
    </lineage>
</organism>
<gene>
    <name evidence="2" type="ORF">C4544_03045</name>
</gene>
<protein>
    <submittedName>
        <fullName evidence="2">Uncharacterized protein</fullName>
    </submittedName>
</protein>
<dbReference type="Proteomes" id="UP000285655">
    <property type="component" value="Unassembled WGS sequence"/>
</dbReference>
<comment type="caution">
    <text evidence="2">The sequence shown here is derived from an EMBL/GenBank/DDBJ whole genome shotgun (WGS) entry which is preliminary data.</text>
</comment>
<accession>A0A419DEB0</accession>
<feature type="region of interest" description="Disordered" evidence="1">
    <location>
        <begin position="310"/>
        <end position="331"/>
    </location>
</feature>